<reference evidence="2 3" key="1">
    <citation type="submission" date="2016-07" db="EMBL/GenBank/DDBJ databases">
        <title>Pervasive Adenine N6-methylation of Active Genes in Fungi.</title>
        <authorList>
            <consortium name="DOE Joint Genome Institute"/>
            <person name="Mondo S.J."/>
            <person name="Dannebaum R.O."/>
            <person name="Kuo R.C."/>
            <person name="Labutti K."/>
            <person name="Haridas S."/>
            <person name="Kuo A."/>
            <person name="Salamov A."/>
            <person name="Ahrendt S.R."/>
            <person name="Lipzen A."/>
            <person name="Sullivan W."/>
            <person name="Andreopoulos W.B."/>
            <person name="Clum A."/>
            <person name="Lindquist E."/>
            <person name="Daum C."/>
            <person name="Ramamoorthy G.K."/>
            <person name="Gryganskyi A."/>
            <person name="Culley D."/>
            <person name="Magnuson J.K."/>
            <person name="James T.Y."/>
            <person name="O'Malley M.A."/>
            <person name="Stajich J.E."/>
            <person name="Spatafora J.W."/>
            <person name="Visel A."/>
            <person name="Grigoriev I.V."/>
        </authorList>
    </citation>
    <scope>NUCLEOTIDE SEQUENCE [LARGE SCALE GENOMIC DNA]</scope>
    <source>
        <strain evidence="2 3">CBS 129021</strain>
    </source>
</reference>
<dbReference type="GeneID" id="63771450"/>
<dbReference type="Pfam" id="PF20150">
    <property type="entry name" value="2EXR"/>
    <property type="match status" value="1"/>
</dbReference>
<protein>
    <recommendedName>
        <fullName evidence="1">2EXR domain-containing protein</fullName>
    </recommendedName>
</protein>
<feature type="domain" description="2EXR" evidence="1">
    <location>
        <begin position="1"/>
        <end position="94"/>
    </location>
</feature>
<dbReference type="InterPro" id="IPR045518">
    <property type="entry name" value="2EXR"/>
</dbReference>
<dbReference type="InParanoid" id="A0A1Y2EEA3"/>
<dbReference type="PANTHER" id="PTHR35910">
    <property type="entry name" value="2EXR DOMAIN-CONTAINING PROTEIN"/>
    <property type="match status" value="1"/>
</dbReference>
<dbReference type="EMBL" id="MCFJ01000002">
    <property type="protein sequence ID" value="ORY69911.1"/>
    <property type="molecule type" value="Genomic_DNA"/>
</dbReference>
<dbReference type="Proteomes" id="UP000193689">
    <property type="component" value="Unassembled WGS sequence"/>
</dbReference>
<evidence type="ECO:0000313" key="2">
    <source>
        <dbReference type="EMBL" id="ORY69911.1"/>
    </source>
</evidence>
<gene>
    <name evidence="2" type="ORF">BCR38DRAFT_333571</name>
</gene>
<feature type="non-terminal residue" evidence="2">
    <location>
        <position position="1"/>
    </location>
</feature>
<organism evidence="2 3">
    <name type="scientific">Pseudomassariella vexata</name>
    <dbReference type="NCBI Taxonomy" id="1141098"/>
    <lineage>
        <taxon>Eukaryota</taxon>
        <taxon>Fungi</taxon>
        <taxon>Dikarya</taxon>
        <taxon>Ascomycota</taxon>
        <taxon>Pezizomycotina</taxon>
        <taxon>Sordariomycetes</taxon>
        <taxon>Xylariomycetidae</taxon>
        <taxon>Amphisphaeriales</taxon>
        <taxon>Pseudomassariaceae</taxon>
        <taxon>Pseudomassariella</taxon>
    </lineage>
</organism>
<dbReference type="AlphaFoldDB" id="A0A1Y2EEA3"/>
<accession>A0A1Y2EEA3</accession>
<proteinExistence type="predicted"/>
<dbReference type="RefSeq" id="XP_040719861.1">
    <property type="nucleotide sequence ID" value="XM_040855238.1"/>
</dbReference>
<dbReference type="PANTHER" id="PTHR35910:SF6">
    <property type="entry name" value="2EXR DOMAIN-CONTAINING PROTEIN"/>
    <property type="match status" value="1"/>
</dbReference>
<evidence type="ECO:0000259" key="1">
    <source>
        <dbReference type="Pfam" id="PF20150"/>
    </source>
</evidence>
<keyword evidence="3" id="KW-1185">Reference proteome</keyword>
<sequence length="199" mass="22386">HPFPKLPQDFRLRIWRQGLPASRIVPIHCGRRDASSSKAVAQPQDYSIDTCISCAIIPAILHVCRESRSEALKEHQLSFAVAGKSGKVFFSSKDALYFEFRDGFTESRSQLLGFVNTISGDQLTHVRCVGMNAAVLRRKDAPASLLTNKSVECLKMMAKHLPHLEQLIVVRHDENPIYGPDSVFIEQTSEDMGLLRRLR</sequence>
<evidence type="ECO:0000313" key="3">
    <source>
        <dbReference type="Proteomes" id="UP000193689"/>
    </source>
</evidence>
<dbReference type="OrthoDB" id="3557569at2759"/>
<comment type="caution">
    <text evidence="2">The sequence shown here is derived from an EMBL/GenBank/DDBJ whole genome shotgun (WGS) entry which is preliminary data.</text>
</comment>
<name>A0A1Y2EEA3_9PEZI</name>